<dbReference type="SUPFAM" id="SSF53328">
    <property type="entry name" value="Formyltransferase"/>
    <property type="match status" value="1"/>
</dbReference>
<proteinExistence type="predicted"/>
<sequence>MPSARGPVEIVDGDDADPVALARHIQVLPGDACRRLRDRVIDVHHFFLTEFTGAEPCHRGCPVARVVAAAQYVSPGLSVDPA</sequence>
<dbReference type="EMBL" id="CP008947">
    <property type="protein sequence ID" value="AII07907.1"/>
    <property type="molecule type" value="Genomic_DNA"/>
</dbReference>
<dbReference type="AlphaFoldDB" id="A0A076ERT7"/>
<gene>
    <name evidence="1" type="ORF">EP51_26020</name>
</gene>
<dbReference type="RefSeq" id="WP_128640784.1">
    <property type="nucleotide sequence ID" value="NZ_CP008947.1"/>
</dbReference>
<evidence type="ECO:0000313" key="2">
    <source>
        <dbReference type="Proteomes" id="UP000028488"/>
    </source>
</evidence>
<dbReference type="InterPro" id="IPR036477">
    <property type="entry name" value="Formyl_transf_N_sf"/>
</dbReference>
<name>A0A076ERT7_RHOOP</name>
<accession>A0A076ERT7</accession>
<dbReference type="Proteomes" id="UP000028488">
    <property type="component" value="Chromosome"/>
</dbReference>
<evidence type="ECO:0000313" key="1">
    <source>
        <dbReference type="EMBL" id="AII07907.1"/>
    </source>
</evidence>
<protein>
    <submittedName>
        <fullName evidence="1">Uncharacterized protein</fullName>
    </submittedName>
</protein>
<dbReference type="eggNOG" id="COG0788">
    <property type="taxonomic scope" value="Bacteria"/>
</dbReference>
<organism evidence="1 2">
    <name type="scientific">Rhodococcus opacus</name>
    <name type="common">Nocardia opaca</name>
    <dbReference type="NCBI Taxonomy" id="37919"/>
    <lineage>
        <taxon>Bacteria</taxon>
        <taxon>Bacillati</taxon>
        <taxon>Actinomycetota</taxon>
        <taxon>Actinomycetes</taxon>
        <taxon>Mycobacteriales</taxon>
        <taxon>Nocardiaceae</taxon>
        <taxon>Rhodococcus</taxon>
    </lineage>
</organism>
<reference evidence="1 2" key="1">
    <citation type="submission" date="2014-07" db="EMBL/GenBank/DDBJ databases">
        <title>Genome Sequence of Rhodococcus opacus Strain R7, a Biodegrader of Mono- and Polycyclic Aromatic Hydrocarbons.</title>
        <authorList>
            <person name="Di Gennaro P."/>
            <person name="Zampolli J."/>
            <person name="Presti I."/>
            <person name="Cappelletti M."/>
            <person name="D'Ursi P."/>
            <person name="Orro A."/>
            <person name="Mezzelani A."/>
            <person name="Milanesi L."/>
        </authorList>
    </citation>
    <scope>NUCLEOTIDE SEQUENCE [LARGE SCALE GENOMIC DNA]</scope>
    <source>
        <strain evidence="1 2">R7</strain>
    </source>
</reference>